<organism evidence="1 4">
    <name type="scientific">Mediterraneibacter gnavus</name>
    <name type="common">Ruminococcus gnavus</name>
    <dbReference type="NCBI Taxonomy" id="33038"/>
    <lineage>
        <taxon>Bacteria</taxon>
        <taxon>Bacillati</taxon>
        <taxon>Bacillota</taxon>
        <taxon>Clostridia</taxon>
        <taxon>Lachnospirales</taxon>
        <taxon>Lachnospiraceae</taxon>
        <taxon>Mediterraneibacter</taxon>
    </lineage>
</organism>
<dbReference type="EMBL" id="NIHS01000016">
    <property type="protein sequence ID" value="PLT72020.1"/>
    <property type="molecule type" value="Genomic_DNA"/>
</dbReference>
<accession>A0A2N5P855</accession>
<comment type="caution">
    <text evidence="1">The sequence shown here is derived from an EMBL/GenBank/DDBJ whole genome shotgun (WGS) entry which is preliminary data.</text>
</comment>
<reference evidence="3 4" key="1">
    <citation type="journal article" date="2017" name="Genome Med.">
        <title>A novel Ruminococcus gnavus clade enriched in inflammatory bowel disease patients.</title>
        <authorList>
            <person name="Hall A.B."/>
            <person name="Yassour M."/>
            <person name="Sauk J."/>
            <person name="Garner A."/>
            <person name="Jiang X."/>
            <person name="Arthur T."/>
            <person name="Lagoudas G.K."/>
            <person name="Vatanen T."/>
            <person name="Fornelos N."/>
            <person name="Wilson R."/>
            <person name="Bertha M."/>
            <person name="Cohen M."/>
            <person name="Garber J."/>
            <person name="Khalili H."/>
            <person name="Gevers D."/>
            <person name="Ananthakrishnan A.N."/>
            <person name="Kugathasan S."/>
            <person name="Lander E.S."/>
            <person name="Blainey P."/>
            <person name="Vlamakis H."/>
            <person name="Xavier R.J."/>
            <person name="Huttenhower C."/>
        </authorList>
    </citation>
    <scope>NUCLEOTIDE SEQUENCE [LARGE SCALE GENOMIC DNA]</scope>
    <source>
        <strain evidence="2 3">RJX1124</strain>
        <strain evidence="1 4">RJX1125</strain>
    </source>
</reference>
<gene>
    <name evidence="1" type="ORF">CDL23_15125</name>
    <name evidence="2" type="ORF">CDL26_10035</name>
</gene>
<evidence type="ECO:0000313" key="2">
    <source>
        <dbReference type="EMBL" id="PLT72020.1"/>
    </source>
</evidence>
<dbReference type="Proteomes" id="UP000234891">
    <property type="component" value="Unassembled WGS sequence"/>
</dbReference>
<dbReference type="EMBL" id="NIHT01000037">
    <property type="protein sequence ID" value="PLT71289.1"/>
    <property type="molecule type" value="Genomic_DNA"/>
</dbReference>
<dbReference type="RefSeq" id="WP_101870848.1">
    <property type="nucleotide sequence ID" value="NZ_NIHS01000016.1"/>
</dbReference>
<protein>
    <submittedName>
        <fullName evidence="1">Uncharacterized protein</fullName>
    </submittedName>
</protein>
<dbReference type="Proteomes" id="UP000235093">
    <property type="component" value="Unassembled WGS sequence"/>
</dbReference>
<dbReference type="AlphaFoldDB" id="A0A2N5P855"/>
<evidence type="ECO:0000313" key="1">
    <source>
        <dbReference type="EMBL" id="PLT71289.1"/>
    </source>
</evidence>
<evidence type="ECO:0000313" key="4">
    <source>
        <dbReference type="Proteomes" id="UP000235093"/>
    </source>
</evidence>
<name>A0A2N5P855_MEDGN</name>
<sequence>MTKQNPYRFSLGFDEEDPEHQEVAKILNQLGHRKAKFVVKAVLAYHKNIEGKYSKELAVIDKKLDTPKKNRVIQLQEEFLPTLQEEDILMIQKNKELLQEMEKEELAENKSSYKEEL</sequence>
<proteinExistence type="predicted"/>
<evidence type="ECO:0000313" key="3">
    <source>
        <dbReference type="Proteomes" id="UP000234891"/>
    </source>
</evidence>